<comment type="caution">
    <text evidence="1">The sequence shown here is derived from an EMBL/GenBank/DDBJ whole genome shotgun (WGS) entry which is preliminary data.</text>
</comment>
<feature type="non-terminal residue" evidence="1">
    <location>
        <position position="142"/>
    </location>
</feature>
<reference evidence="1 2" key="1">
    <citation type="submission" date="2024-04" db="EMBL/GenBank/DDBJ databases">
        <authorList>
            <consortium name="Genoscope - CEA"/>
            <person name="William W."/>
        </authorList>
    </citation>
    <scope>NUCLEOTIDE SEQUENCE [LARGE SCALE GENOMIC DNA]</scope>
</reference>
<organism evidence="1 2">
    <name type="scientific">Lymnaea stagnalis</name>
    <name type="common">Great pond snail</name>
    <name type="synonym">Helix stagnalis</name>
    <dbReference type="NCBI Taxonomy" id="6523"/>
    <lineage>
        <taxon>Eukaryota</taxon>
        <taxon>Metazoa</taxon>
        <taxon>Spiralia</taxon>
        <taxon>Lophotrochozoa</taxon>
        <taxon>Mollusca</taxon>
        <taxon>Gastropoda</taxon>
        <taxon>Heterobranchia</taxon>
        <taxon>Euthyneura</taxon>
        <taxon>Panpulmonata</taxon>
        <taxon>Hygrophila</taxon>
        <taxon>Lymnaeoidea</taxon>
        <taxon>Lymnaeidae</taxon>
        <taxon>Lymnaea</taxon>
    </lineage>
</organism>
<gene>
    <name evidence="1" type="ORF">GSLYS_00004245001</name>
</gene>
<sequence length="142" mass="15398">MDATSLLKMTTNPTKQISEGDALVTHHTNYTGGGDVVSADDALVFNVSLLKLSAPTPHLLISPTHLTELFTGVSERFLPLGASTSSFPMLTYSTEALRTIFLCQTHVSVDVSRVPYPRAPPEMPLWEMVLKCTVVTVLLLIA</sequence>
<dbReference type="Proteomes" id="UP001497497">
    <property type="component" value="Unassembled WGS sequence"/>
</dbReference>
<protein>
    <submittedName>
        <fullName evidence="1">Uncharacterized protein</fullName>
    </submittedName>
</protein>
<dbReference type="AlphaFoldDB" id="A0AAV2H8U1"/>
<keyword evidence="2" id="KW-1185">Reference proteome</keyword>
<dbReference type="EMBL" id="CAXITT010000062">
    <property type="protein sequence ID" value="CAL1530112.1"/>
    <property type="molecule type" value="Genomic_DNA"/>
</dbReference>
<accession>A0AAV2H8U1</accession>
<evidence type="ECO:0000313" key="1">
    <source>
        <dbReference type="EMBL" id="CAL1530112.1"/>
    </source>
</evidence>
<evidence type="ECO:0000313" key="2">
    <source>
        <dbReference type="Proteomes" id="UP001497497"/>
    </source>
</evidence>
<proteinExistence type="predicted"/>
<name>A0AAV2H8U1_LYMST</name>